<gene>
    <name evidence="2" type="ORF">ANE_LOCUS13358</name>
</gene>
<dbReference type="PANTHER" id="PTHR45717:SF39">
    <property type="entry name" value="PENTACOTRIPEPTIDE-REPEAT REGION OF PRORP DOMAIN-CONTAINING PROTEIN"/>
    <property type="match status" value="1"/>
</dbReference>
<evidence type="ECO:0000256" key="1">
    <source>
        <dbReference type="ARBA" id="ARBA00007626"/>
    </source>
</evidence>
<keyword evidence="3" id="KW-1185">Reference proteome</keyword>
<dbReference type="EMBL" id="CABITT030000004">
    <property type="protein sequence ID" value="VVB02914.1"/>
    <property type="molecule type" value="Genomic_DNA"/>
</dbReference>
<evidence type="ECO:0000313" key="3">
    <source>
        <dbReference type="Proteomes" id="UP000489600"/>
    </source>
</evidence>
<evidence type="ECO:0000313" key="2">
    <source>
        <dbReference type="EMBL" id="VVB02914.1"/>
    </source>
</evidence>
<dbReference type="InterPro" id="IPR011990">
    <property type="entry name" value="TPR-like_helical_dom_sf"/>
</dbReference>
<comment type="similarity">
    <text evidence="1">Belongs to the PPR family. P subfamily.</text>
</comment>
<dbReference type="Gene3D" id="1.25.40.10">
    <property type="entry name" value="Tetratricopeptide repeat domain"/>
    <property type="match status" value="1"/>
</dbReference>
<dbReference type="PANTHER" id="PTHR45717">
    <property type="entry name" value="OS12G0527900 PROTEIN"/>
    <property type="match status" value="1"/>
</dbReference>
<dbReference type="AlphaFoldDB" id="A0A565BPS4"/>
<dbReference type="Proteomes" id="UP000489600">
    <property type="component" value="Unassembled WGS sequence"/>
</dbReference>
<dbReference type="OrthoDB" id="1890565at2759"/>
<name>A0A565BPS4_9BRAS</name>
<dbReference type="GO" id="GO:0005739">
    <property type="term" value="C:mitochondrion"/>
    <property type="evidence" value="ECO:0007669"/>
    <property type="project" value="TreeGrafter"/>
</dbReference>
<organism evidence="2 3">
    <name type="scientific">Arabis nemorensis</name>
    <dbReference type="NCBI Taxonomy" id="586526"/>
    <lineage>
        <taxon>Eukaryota</taxon>
        <taxon>Viridiplantae</taxon>
        <taxon>Streptophyta</taxon>
        <taxon>Embryophyta</taxon>
        <taxon>Tracheophyta</taxon>
        <taxon>Spermatophyta</taxon>
        <taxon>Magnoliopsida</taxon>
        <taxon>eudicotyledons</taxon>
        <taxon>Gunneridae</taxon>
        <taxon>Pentapetalae</taxon>
        <taxon>rosids</taxon>
        <taxon>malvids</taxon>
        <taxon>Brassicales</taxon>
        <taxon>Brassicaceae</taxon>
        <taxon>Arabideae</taxon>
        <taxon>Arabis</taxon>
    </lineage>
</organism>
<proteinExistence type="inferred from homology"/>
<accession>A0A565BPS4</accession>
<evidence type="ECO:0008006" key="4">
    <source>
        <dbReference type="Google" id="ProtNLM"/>
    </source>
</evidence>
<reference evidence="2" key="1">
    <citation type="submission" date="2019-07" db="EMBL/GenBank/DDBJ databases">
        <authorList>
            <person name="Dittberner H."/>
        </authorList>
    </citation>
    <scope>NUCLEOTIDE SEQUENCE [LARGE SCALE GENOMIC DNA]</scope>
</reference>
<sequence>MEKFLIRNPGIRLEWGTCTDMAKAYLKTGSTEKALAMLHRTEQLVDAASRKSAYEALMILYGEVREREEVFRIWELHKNTDQSNDGYRCVLSSLLTLGDTAGAEVIYREWELGCLPFDARIPNTLVSGYNDMGMERRLRN</sequence>
<protein>
    <recommendedName>
        <fullName evidence="4">Pentacotripeptide-repeat region of PRORP domain-containing protein</fullName>
    </recommendedName>
</protein>
<comment type="caution">
    <text evidence="2">The sequence shown here is derived from an EMBL/GenBank/DDBJ whole genome shotgun (WGS) entry which is preliminary data.</text>
</comment>